<evidence type="ECO:0000259" key="6">
    <source>
        <dbReference type="PROSITE" id="PS50893"/>
    </source>
</evidence>
<dbReference type="InterPro" id="IPR003439">
    <property type="entry name" value="ABC_transporter-like_ATP-bd"/>
</dbReference>
<evidence type="ECO:0000313" key="8">
    <source>
        <dbReference type="Proteomes" id="UP001174909"/>
    </source>
</evidence>
<dbReference type="PANTHER" id="PTHR43335:SF2">
    <property type="entry name" value="ABC TRANSPORTER, ATP-BINDING PROTEIN"/>
    <property type="match status" value="1"/>
</dbReference>
<dbReference type="GO" id="GO:0016887">
    <property type="term" value="F:ATP hydrolysis activity"/>
    <property type="evidence" value="ECO:0007669"/>
    <property type="project" value="InterPro"/>
</dbReference>
<keyword evidence="8" id="KW-1185">Reference proteome</keyword>
<dbReference type="Proteomes" id="UP001174909">
    <property type="component" value="Unassembled WGS sequence"/>
</dbReference>
<evidence type="ECO:0000313" key="7">
    <source>
        <dbReference type="EMBL" id="CAI8015879.1"/>
    </source>
</evidence>
<dbReference type="EMBL" id="CASHTH010001474">
    <property type="protein sequence ID" value="CAI8015879.1"/>
    <property type="molecule type" value="Genomic_DNA"/>
</dbReference>
<dbReference type="PANTHER" id="PTHR43335">
    <property type="entry name" value="ABC TRANSPORTER, ATP-BINDING PROTEIN"/>
    <property type="match status" value="1"/>
</dbReference>
<dbReference type="Pfam" id="PF00005">
    <property type="entry name" value="ABC_tran"/>
    <property type="match status" value="1"/>
</dbReference>
<accession>A0AA35WCV7</accession>
<dbReference type="AlphaFoldDB" id="A0AA35WCV7"/>
<keyword evidence="2" id="KW-0813">Transport</keyword>
<evidence type="ECO:0000256" key="2">
    <source>
        <dbReference type="ARBA" id="ARBA00022448"/>
    </source>
</evidence>
<feature type="domain" description="ABC transporter" evidence="6">
    <location>
        <begin position="2"/>
        <end position="227"/>
    </location>
</feature>
<dbReference type="SMART" id="SM00382">
    <property type="entry name" value="AAA"/>
    <property type="match status" value="1"/>
</dbReference>
<organism evidence="7 8">
    <name type="scientific">Geodia barretti</name>
    <name type="common">Barrett's horny sponge</name>
    <dbReference type="NCBI Taxonomy" id="519541"/>
    <lineage>
        <taxon>Eukaryota</taxon>
        <taxon>Metazoa</taxon>
        <taxon>Porifera</taxon>
        <taxon>Demospongiae</taxon>
        <taxon>Heteroscleromorpha</taxon>
        <taxon>Tetractinellida</taxon>
        <taxon>Astrophorina</taxon>
        <taxon>Geodiidae</taxon>
        <taxon>Geodia</taxon>
    </lineage>
</organism>
<proteinExistence type="inferred from homology"/>
<dbReference type="InterPro" id="IPR003593">
    <property type="entry name" value="AAA+_ATPase"/>
</dbReference>
<keyword evidence="5 7" id="KW-0067">ATP-binding</keyword>
<reference evidence="7" key="1">
    <citation type="submission" date="2023-03" db="EMBL/GenBank/DDBJ databases">
        <authorList>
            <person name="Steffen K."/>
            <person name="Cardenas P."/>
        </authorList>
    </citation>
    <scope>NUCLEOTIDE SEQUENCE</scope>
</reference>
<dbReference type="PROSITE" id="PS50893">
    <property type="entry name" value="ABC_TRANSPORTER_2"/>
    <property type="match status" value="1"/>
</dbReference>
<name>A0AA35WCV7_GEOBA</name>
<comment type="similarity">
    <text evidence="1">Belongs to the ABC transporter superfamily.</text>
</comment>
<dbReference type="InterPro" id="IPR027417">
    <property type="entry name" value="P-loop_NTPase"/>
</dbReference>
<protein>
    <submittedName>
        <fullName evidence="7">Sulfate/thiosulfate import ATP-binding protein CysA</fullName>
    </submittedName>
</protein>
<evidence type="ECO:0000256" key="1">
    <source>
        <dbReference type="ARBA" id="ARBA00005417"/>
    </source>
</evidence>
<gene>
    <name evidence="7" type="ORF">GBAR_LOCUS9812</name>
</gene>
<evidence type="ECO:0000256" key="3">
    <source>
        <dbReference type="ARBA" id="ARBA00022741"/>
    </source>
</evidence>
<sequence>MDRVSKVYGLLWALREVRLELAAGEWVALLGPNGAGKTTLLRLLAALAYPTAGAIELFGRPLSYGNSPLRGMIGFLASGAHLYDNLTVNENLRFFVSLYRKDVTAEERAEALNEVGLYEKTGEYVSTLSLGMRCRLAIAKWRLVNPRLLLVDEPYGALDPSGVEMLNRFLDSLCAGGGIVVLATHDVPRVLERCSRAVILNRGRIVFDEPRQDPWDSFHTAFDTLLSSRDMGGTR</sequence>
<keyword evidence="3" id="KW-0547">Nucleotide-binding</keyword>
<dbReference type="GO" id="GO:0005524">
    <property type="term" value="F:ATP binding"/>
    <property type="evidence" value="ECO:0007669"/>
    <property type="project" value="UniProtKB-KW"/>
</dbReference>
<dbReference type="NCBIfam" id="TIGR01189">
    <property type="entry name" value="ccmA"/>
    <property type="match status" value="1"/>
</dbReference>
<dbReference type="InterPro" id="IPR005895">
    <property type="entry name" value="ABC_transptr_haem_export_CcmA"/>
</dbReference>
<dbReference type="Gene3D" id="3.40.50.300">
    <property type="entry name" value="P-loop containing nucleotide triphosphate hydrolases"/>
    <property type="match status" value="1"/>
</dbReference>
<dbReference type="GO" id="GO:0022857">
    <property type="term" value="F:transmembrane transporter activity"/>
    <property type="evidence" value="ECO:0007669"/>
    <property type="project" value="InterPro"/>
</dbReference>
<dbReference type="GO" id="GO:0017004">
    <property type="term" value="P:cytochrome complex assembly"/>
    <property type="evidence" value="ECO:0007669"/>
    <property type="project" value="UniProtKB-KW"/>
</dbReference>
<dbReference type="SUPFAM" id="SSF52540">
    <property type="entry name" value="P-loop containing nucleoside triphosphate hydrolases"/>
    <property type="match status" value="1"/>
</dbReference>
<keyword evidence="4" id="KW-0201">Cytochrome c-type biogenesis</keyword>
<comment type="caution">
    <text evidence="7">The sequence shown here is derived from an EMBL/GenBank/DDBJ whole genome shotgun (WGS) entry which is preliminary data.</text>
</comment>
<evidence type="ECO:0000256" key="5">
    <source>
        <dbReference type="ARBA" id="ARBA00022840"/>
    </source>
</evidence>
<evidence type="ECO:0000256" key="4">
    <source>
        <dbReference type="ARBA" id="ARBA00022748"/>
    </source>
</evidence>